<comment type="similarity">
    <text evidence="1">Belongs to the FGGY kinase family.</text>
</comment>
<dbReference type="InterPro" id="IPR018485">
    <property type="entry name" value="FGGY_C"/>
</dbReference>
<dbReference type="InterPro" id="IPR000577">
    <property type="entry name" value="Carb_kinase_FGGY"/>
</dbReference>
<keyword evidence="2" id="KW-0808">Transferase</keyword>
<dbReference type="GO" id="GO:0005975">
    <property type="term" value="P:carbohydrate metabolic process"/>
    <property type="evidence" value="ECO:0007669"/>
    <property type="project" value="InterPro"/>
</dbReference>
<dbReference type="Pfam" id="PF00370">
    <property type="entry name" value="FGGY_N"/>
    <property type="match status" value="1"/>
</dbReference>
<dbReference type="OrthoDB" id="9805576at2"/>
<dbReference type="CDD" id="cd07770">
    <property type="entry name" value="ASKHA_NBD_FGGY_GntK"/>
    <property type="match status" value="1"/>
</dbReference>
<dbReference type="Proteomes" id="UP000321306">
    <property type="component" value="Unassembled WGS sequence"/>
</dbReference>
<evidence type="ECO:0000259" key="5">
    <source>
        <dbReference type="Pfam" id="PF02782"/>
    </source>
</evidence>
<evidence type="ECO:0000256" key="1">
    <source>
        <dbReference type="ARBA" id="ARBA00009156"/>
    </source>
</evidence>
<dbReference type="RefSeq" id="WP_146884546.1">
    <property type="nucleotide sequence ID" value="NZ_BJXB01000009.1"/>
</dbReference>
<dbReference type="Gene3D" id="3.30.420.40">
    <property type="match status" value="2"/>
</dbReference>
<sequence length="495" mass="54021">MYIRSEPIVLSIDIGSSSVKGLAYDQNGQALPGIRARVSCGLSHSDDGGAEANLARITQAVDQVLDALHVRSGSREVLGVAFTSIASSLVALDRHQQPVLPVLTYADTRSVPALGQLQPDPGRVNRTGCPDYTAYWTAQIPWWRSAFGMEATTWCNIADHVLWRYFGGTVRTSYSLASWTGLLNRHLLRWDPDLLNQLHLSEDQLPLLDDHTAAHRHLGAEYAHRWPKFAHIPFFPALGDGAAANVGSAATRMDTVALTVGTTSALRAVVPSRLPSIPAGLWSYLVDEDHALLGGALTEGGNIHQWMRESLNLGPWNELEKRVAEIEPDSHGLTFVPSFSGERSPNYNPQATGTLHGLKLSTHPHQIVRAGMEGIAYRLADIARRLRPSLGAAPTYVASGQAILSSNLWLQMLSDVLGAPVVVTDVPDEATARGAALMALKALNILDPFELPERMVTAAFEPRPHIHDIYQQALRRQMQLIEALTPRNQFSETLA</sequence>
<dbReference type="GO" id="GO:0016301">
    <property type="term" value="F:kinase activity"/>
    <property type="evidence" value="ECO:0007669"/>
    <property type="project" value="UniProtKB-KW"/>
</dbReference>
<gene>
    <name evidence="6" type="ORF">DC3_23820</name>
</gene>
<evidence type="ECO:0000256" key="2">
    <source>
        <dbReference type="ARBA" id="ARBA00022679"/>
    </source>
</evidence>
<evidence type="ECO:0000256" key="3">
    <source>
        <dbReference type="ARBA" id="ARBA00022777"/>
    </source>
</evidence>
<dbReference type="AlphaFoldDB" id="A0A511N2L0"/>
<proteinExistence type="inferred from homology"/>
<name>A0A511N2L0_DEIC1</name>
<dbReference type="InterPro" id="IPR018484">
    <property type="entry name" value="FGGY_N"/>
</dbReference>
<feature type="domain" description="Carbohydrate kinase FGGY C-terminal" evidence="5">
    <location>
        <begin position="257"/>
        <end position="442"/>
    </location>
</feature>
<comment type="caution">
    <text evidence="6">The sequence shown here is derived from an EMBL/GenBank/DDBJ whole genome shotgun (WGS) entry which is preliminary data.</text>
</comment>
<dbReference type="PIRSF" id="PIRSF000538">
    <property type="entry name" value="GlpK"/>
    <property type="match status" value="1"/>
</dbReference>
<organism evidence="6 7">
    <name type="scientific">Deinococcus cellulosilyticus (strain DSM 18568 / NBRC 106333 / KACC 11606 / 5516J-15)</name>
    <dbReference type="NCBI Taxonomy" id="1223518"/>
    <lineage>
        <taxon>Bacteria</taxon>
        <taxon>Thermotogati</taxon>
        <taxon>Deinococcota</taxon>
        <taxon>Deinococci</taxon>
        <taxon>Deinococcales</taxon>
        <taxon>Deinococcaceae</taxon>
        <taxon>Deinococcus</taxon>
    </lineage>
</organism>
<dbReference type="InterPro" id="IPR043129">
    <property type="entry name" value="ATPase_NBD"/>
</dbReference>
<dbReference type="EMBL" id="BJXB01000009">
    <property type="protein sequence ID" value="GEM46747.1"/>
    <property type="molecule type" value="Genomic_DNA"/>
</dbReference>
<protein>
    <submittedName>
        <fullName evidence="6">Gluconate kinase</fullName>
    </submittedName>
</protein>
<dbReference type="Pfam" id="PF02782">
    <property type="entry name" value="FGGY_C"/>
    <property type="match status" value="1"/>
</dbReference>
<evidence type="ECO:0000313" key="7">
    <source>
        <dbReference type="Proteomes" id="UP000321306"/>
    </source>
</evidence>
<dbReference type="PANTHER" id="PTHR43095:SF2">
    <property type="entry name" value="GLUCONOKINASE"/>
    <property type="match status" value="1"/>
</dbReference>
<reference evidence="6 7" key="1">
    <citation type="submission" date="2019-07" db="EMBL/GenBank/DDBJ databases">
        <title>Whole genome shotgun sequence of Deinococcus cellulosilyticus NBRC 106333.</title>
        <authorList>
            <person name="Hosoyama A."/>
            <person name="Uohara A."/>
            <person name="Ohji S."/>
            <person name="Ichikawa N."/>
        </authorList>
    </citation>
    <scope>NUCLEOTIDE SEQUENCE [LARGE SCALE GENOMIC DNA]</scope>
    <source>
        <strain evidence="6 7">NBRC 106333</strain>
    </source>
</reference>
<feature type="domain" description="Carbohydrate kinase FGGY N-terminal" evidence="4">
    <location>
        <begin position="8"/>
        <end position="247"/>
    </location>
</feature>
<evidence type="ECO:0000259" key="4">
    <source>
        <dbReference type="Pfam" id="PF00370"/>
    </source>
</evidence>
<accession>A0A511N2L0</accession>
<keyword evidence="3 6" id="KW-0418">Kinase</keyword>
<evidence type="ECO:0000313" key="6">
    <source>
        <dbReference type="EMBL" id="GEM46747.1"/>
    </source>
</evidence>
<keyword evidence="7" id="KW-1185">Reference proteome</keyword>
<dbReference type="SUPFAM" id="SSF53067">
    <property type="entry name" value="Actin-like ATPase domain"/>
    <property type="match status" value="2"/>
</dbReference>
<dbReference type="PANTHER" id="PTHR43095">
    <property type="entry name" value="SUGAR KINASE"/>
    <property type="match status" value="1"/>
</dbReference>
<dbReference type="InterPro" id="IPR050406">
    <property type="entry name" value="FGGY_Carb_Kinase"/>
</dbReference>